<gene>
    <name evidence="1" type="ORF">EOS_27330</name>
</gene>
<keyword evidence="2" id="KW-1185">Reference proteome</keyword>
<sequence>MAAASYGHATFFLLSQSHAGEVRGAAVPVTSIPAHRSLTAVMTERAVVTAGLAAADIRRCVRDCPAFRIRRVSLAARLDALNAEAGEVRRLQGLEDGNAERRDATRSDPVTARLAILCGVTSSKLDLFAGLAFAAVLEGVSCLLWCIALLPIAQTAPVAAGNEAVVLVTPDPPLSALSVTEQETEVTQLARDIAAGLVRPTVSGIRRYLSCSQAKAAALRRQIVNSSL</sequence>
<organism evidence="1 2">
    <name type="scientific">Caballeronia mineralivorans PML1(12)</name>
    <dbReference type="NCBI Taxonomy" id="908627"/>
    <lineage>
        <taxon>Bacteria</taxon>
        <taxon>Pseudomonadati</taxon>
        <taxon>Pseudomonadota</taxon>
        <taxon>Betaproteobacteria</taxon>
        <taxon>Burkholderiales</taxon>
        <taxon>Burkholderiaceae</taxon>
        <taxon>Caballeronia</taxon>
    </lineage>
</organism>
<evidence type="ECO:0000313" key="2">
    <source>
        <dbReference type="Proteomes" id="UP000035963"/>
    </source>
</evidence>
<protein>
    <submittedName>
        <fullName evidence="1">Uncharacterized protein</fullName>
    </submittedName>
</protein>
<dbReference type="RefSeq" id="WP_047895302.1">
    <property type="nucleotide sequence ID" value="NZ_AEJF01000163.1"/>
</dbReference>
<dbReference type="OrthoDB" id="8970698at2"/>
<dbReference type="EMBL" id="AEJF01000163">
    <property type="protein sequence ID" value="KLU23129.1"/>
    <property type="molecule type" value="Genomic_DNA"/>
</dbReference>
<evidence type="ECO:0000313" key="1">
    <source>
        <dbReference type="EMBL" id="KLU23129.1"/>
    </source>
</evidence>
<dbReference type="Proteomes" id="UP000035963">
    <property type="component" value="Unassembled WGS sequence"/>
</dbReference>
<dbReference type="PATRIC" id="fig|908627.4.peg.6114"/>
<name>A0A0J1CR74_9BURK</name>
<accession>A0A0J1CR74</accession>
<reference evidence="1 2" key="1">
    <citation type="journal article" date="2015" name="Genome Announc.">
        <title>Draft Genome Sequence of Burkholderia sp. Strain PML1(12), an Ectomycorrhizosphere-Inhabiting Bacterium with Effective Mineral-Weathering Ability.</title>
        <authorList>
            <person name="Uroz S."/>
            <person name="Oger P."/>
        </authorList>
    </citation>
    <scope>NUCLEOTIDE SEQUENCE [LARGE SCALE GENOMIC DNA]</scope>
    <source>
        <strain evidence="2">PML1(12)</strain>
    </source>
</reference>
<proteinExistence type="predicted"/>
<comment type="caution">
    <text evidence="1">The sequence shown here is derived from an EMBL/GenBank/DDBJ whole genome shotgun (WGS) entry which is preliminary data.</text>
</comment>
<dbReference type="AlphaFoldDB" id="A0A0J1CR74"/>